<dbReference type="InterPro" id="IPR044751">
    <property type="entry name" value="Ion_transp-like_CBS"/>
</dbReference>
<evidence type="ECO:0000256" key="2">
    <source>
        <dbReference type="ARBA" id="ARBA00006337"/>
    </source>
</evidence>
<dbReference type="Gene3D" id="3.10.580.10">
    <property type="entry name" value="CBS-domain"/>
    <property type="match status" value="1"/>
</dbReference>
<comment type="caution">
    <text evidence="13">The sequence shown here is derived from an EMBL/GenBank/DDBJ whole genome shotgun (WGS) entry which is preliminary data.</text>
</comment>
<dbReference type="InterPro" id="IPR036318">
    <property type="entry name" value="FAD-bd_PCMH-like_sf"/>
</dbReference>
<dbReference type="FunFam" id="3.10.580.10:FF:000002">
    <property type="entry name" value="Magnesium/cobalt efflux protein CorC"/>
    <property type="match status" value="1"/>
</dbReference>
<evidence type="ECO:0000259" key="11">
    <source>
        <dbReference type="PROSITE" id="PS51371"/>
    </source>
</evidence>
<dbReference type="Pfam" id="PF00571">
    <property type="entry name" value="CBS"/>
    <property type="match status" value="2"/>
</dbReference>
<evidence type="ECO:0000256" key="9">
    <source>
        <dbReference type="PROSITE-ProRule" id="PRU01193"/>
    </source>
</evidence>
<sequence length="438" mass="49252">MILESDSASIMGQLILILLLTGTNAFFASAEMAIVSVNKSKIRRLSEEGNSKARLLERFIDEPSRFLSTIQIGITLAGFFSSASAATGLSSHVAKWMLQLGIPFSGEIAMIGVTLMLSYFTLVFGELVPKRIALKKSEAIALSSVKTIYLVSLIAKPFIKILSLSTLFVLKVTGNSQDNAEEKISEEEIRALVSQSKQDGCIEDEEEVMIDKVFEFNDRIVKEIMTPRKDIFVINIQEDIEVILDKITEFNYSRIPVYEDNIDHIIGLLYTKDLIKEARKVGFHAINIRNILRTPYFIPESKKINELFKNFKESKNHIAILIDEYGGFSGIVTMEDLVEEVMGDIDDEYDIEKLKIEQMDEKTYLVNGSTGIHDLKYTLGLELPEGEYDTLNGFLTTYMGAIPDEGIEVALEGIKYTIVGANRRRIEQVQVVLPFNNK</sequence>
<dbReference type="SUPFAM" id="SSF56176">
    <property type="entry name" value="FAD-binding/transporter-associated domain-like"/>
    <property type="match status" value="1"/>
</dbReference>
<evidence type="ECO:0000313" key="14">
    <source>
        <dbReference type="Proteomes" id="UP001169242"/>
    </source>
</evidence>
<dbReference type="PANTHER" id="PTHR22777:SF17">
    <property type="entry name" value="UPF0053 PROTEIN SLL0260"/>
    <property type="match status" value="1"/>
</dbReference>
<comment type="similarity">
    <text evidence="2">Belongs to the UPF0053 family.</text>
</comment>
<evidence type="ECO:0000256" key="1">
    <source>
        <dbReference type="ARBA" id="ARBA00004141"/>
    </source>
</evidence>
<feature type="domain" description="CBS" evidence="11">
    <location>
        <begin position="291"/>
        <end position="348"/>
    </location>
</feature>
<evidence type="ECO:0000256" key="3">
    <source>
        <dbReference type="ARBA" id="ARBA00022692"/>
    </source>
</evidence>
<evidence type="ECO:0000256" key="5">
    <source>
        <dbReference type="ARBA" id="ARBA00022989"/>
    </source>
</evidence>
<feature type="transmembrane region" description="Helical" evidence="10">
    <location>
        <begin position="108"/>
        <end position="128"/>
    </location>
</feature>
<dbReference type="SMART" id="SM00116">
    <property type="entry name" value="CBS"/>
    <property type="match status" value="2"/>
</dbReference>
<evidence type="ECO:0000256" key="8">
    <source>
        <dbReference type="PROSITE-ProRule" id="PRU00703"/>
    </source>
</evidence>
<dbReference type="Proteomes" id="UP001169242">
    <property type="component" value="Unassembled WGS sequence"/>
</dbReference>
<evidence type="ECO:0000256" key="7">
    <source>
        <dbReference type="ARBA" id="ARBA00023136"/>
    </source>
</evidence>
<feature type="domain" description="CBS" evidence="11">
    <location>
        <begin position="225"/>
        <end position="286"/>
    </location>
</feature>
<evidence type="ECO:0000259" key="12">
    <source>
        <dbReference type="PROSITE" id="PS51846"/>
    </source>
</evidence>
<comment type="subcellular location">
    <subcellularLocation>
        <location evidence="1">Membrane</location>
        <topology evidence="1">Multi-pass membrane protein</topology>
    </subcellularLocation>
</comment>
<dbReference type="InterPro" id="IPR005170">
    <property type="entry name" value="Transptr-assoc_dom"/>
</dbReference>
<keyword evidence="4" id="KW-0677">Repeat</keyword>
<keyword evidence="14" id="KW-1185">Reference proteome</keyword>
<dbReference type="GO" id="GO:0005886">
    <property type="term" value="C:plasma membrane"/>
    <property type="evidence" value="ECO:0007669"/>
    <property type="project" value="TreeGrafter"/>
</dbReference>
<dbReference type="Pfam" id="PF03471">
    <property type="entry name" value="CorC_HlyC"/>
    <property type="match status" value="1"/>
</dbReference>
<organism evidence="13 14">
    <name type="scientific">Holtiella tumoricola</name>
    <dbReference type="NCBI Taxonomy" id="3018743"/>
    <lineage>
        <taxon>Bacteria</taxon>
        <taxon>Bacillati</taxon>
        <taxon>Bacillota</taxon>
        <taxon>Clostridia</taxon>
        <taxon>Lachnospirales</taxon>
        <taxon>Cellulosilyticaceae</taxon>
        <taxon>Holtiella</taxon>
    </lineage>
</organism>
<keyword evidence="6 8" id="KW-0129">CBS domain</keyword>
<dbReference type="InterPro" id="IPR016169">
    <property type="entry name" value="FAD-bd_PCMH_sub2"/>
</dbReference>
<dbReference type="Gene3D" id="3.30.465.10">
    <property type="match status" value="1"/>
</dbReference>
<keyword evidence="5 9" id="KW-1133">Transmembrane helix</keyword>
<dbReference type="GO" id="GO:0050660">
    <property type="term" value="F:flavin adenine dinucleotide binding"/>
    <property type="evidence" value="ECO:0007669"/>
    <property type="project" value="InterPro"/>
</dbReference>
<keyword evidence="7 9" id="KW-0472">Membrane</keyword>
<protein>
    <submittedName>
        <fullName evidence="13">Hemolysin family protein</fullName>
    </submittedName>
</protein>
<dbReference type="CDD" id="cd04590">
    <property type="entry name" value="CBS_pair_CorC_HlyC_assoc"/>
    <property type="match status" value="1"/>
</dbReference>
<keyword evidence="3 9" id="KW-0812">Transmembrane</keyword>
<dbReference type="InterPro" id="IPR000644">
    <property type="entry name" value="CBS_dom"/>
</dbReference>
<feature type="domain" description="CNNM transmembrane" evidence="12">
    <location>
        <begin position="6"/>
        <end position="206"/>
    </location>
</feature>
<proteinExistence type="inferred from homology"/>
<evidence type="ECO:0000256" key="10">
    <source>
        <dbReference type="SAM" id="Phobius"/>
    </source>
</evidence>
<evidence type="ECO:0000256" key="6">
    <source>
        <dbReference type="ARBA" id="ARBA00023122"/>
    </source>
</evidence>
<reference evidence="13" key="1">
    <citation type="journal article" date="2023" name="Int. J. Syst. Evol. Microbiol.">
        <title>&lt;i&gt;Holtiella tumoricola&lt;/i&gt; gen. nov. sp. nov., isolated from a human clinical sample.</title>
        <authorList>
            <person name="Allen-Vercoe E."/>
            <person name="Daigneault M.C."/>
            <person name="Vancuren S.J."/>
            <person name="Cochrane K."/>
            <person name="O'Neal L.L."/>
            <person name="Sankaranarayanan K."/>
            <person name="Lawson P.A."/>
        </authorList>
    </citation>
    <scope>NUCLEOTIDE SEQUENCE</scope>
    <source>
        <strain evidence="13">CC70A</strain>
    </source>
</reference>
<feature type="transmembrane region" description="Helical" evidence="10">
    <location>
        <begin position="12"/>
        <end position="35"/>
    </location>
</feature>
<feature type="transmembrane region" description="Helical" evidence="10">
    <location>
        <begin position="148"/>
        <end position="170"/>
    </location>
</feature>
<dbReference type="PROSITE" id="PS51371">
    <property type="entry name" value="CBS"/>
    <property type="match status" value="2"/>
</dbReference>
<feature type="transmembrane region" description="Helical" evidence="10">
    <location>
        <begin position="66"/>
        <end position="88"/>
    </location>
</feature>
<dbReference type="PROSITE" id="PS51846">
    <property type="entry name" value="CNNM"/>
    <property type="match status" value="1"/>
</dbReference>
<dbReference type="InterPro" id="IPR002550">
    <property type="entry name" value="CNNM"/>
</dbReference>
<accession>A0AA42J0Z7</accession>
<dbReference type="SMART" id="SM01091">
    <property type="entry name" value="CorC_HlyC"/>
    <property type="match status" value="1"/>
</dbReference>
<dbReference type="PANTHER" id="PTHR22777">
    <property type="entry name" value="HEMOLYSIN-RELATED"/>
    <property type="match status" value="1"/>
</dbReference>
<dbReference type="EMBL" id="JAQIFT010000040">
    <property type="protein sequence ID" value="MDA3731795.1"/>
    <property type="molecule type" value="Genomic_DNA"/>
</dbReference>
<dbReference type="Pfam" id="PF01595">
    <property type="entry name" value="CNNM"/>
    <property type="match status" value="1"/>
</dbReference>
<dbReference type="AlphaFoldDB" id="A0AA42J0Z7"/>
<name>A0AA42J0Z7_9FIRM</name>
<evidence type="ECO:0000313" key="13">
    <source>
        <dbReference type="EMBL" id="MDA3731795.1"/>
    </source>
</evidence>
<dbReference type="InterPro" id="IPR046342">
    <property type="entry name" value="CBS_dom_sf"/>
</dbReference>
<evidence type="ECO:0000256" key="4">
    <source>
        <dbReference type="ARBA" id="ARBA00022737"/>
    </source>
</evidence>
<dbReference type="SUPFAM" id="SSF54631">
    <property type="entry name" value="CBS-domain pair"/>
    <property type="match status" value="1"/>
</dbReference>
<gene>
    <name evidence="13" type="ORF">PBV87_09930</name>
</gene>